<dbReference type="OrthoDB" id="4337860at2"/>
<dbReference type="GO" id="GO:0004803">
    <property type="term" value="F:transposase activity"/>
    <property type="evidence" value="ECO:0007669"/>
    <property type="project" value="InterPro"/>
</dbReference>
<dbReference type="PANTHER" id="PTHR33055:SF16">
    <property type="entry name" value="TRANSPOSASE FOR INSERTION SEQUENCE ELEMENT IS1547"/>
    <property type="match status" value="1"/>
</dbReference>
<feature type="compositionally biased region" description="Polar residues" evidence="1">
    <location>
        <begin position="310"/>
        <end position="333"/>
    </location>
</feature>
<evidence type="ECO:0000256" key="1">
    <source>
        <dbReference type="SAM" id="MobiDB-lite"/>
    </source>
</evidence>
<feature type="domain" description="Transposase IS116/IS110/IS902 C-terminal" evidence="3">
    <location>
        <begin position="238"/>
        <end position="292"/>
    </location>
</feature>
<dbReference type="InterPro" id="IPR047650">
    <property type="entry name" value="Transpos_IS110"/>
</dbReference>
<dbReference type="NCBIfam" id="NF033542">
    <property type="entry name" value="transpos_IS110"/>
    <property type="match status" value="1"/>
</dbReference>
<protein>
    <submittedName>
        <fullName evidence="4">Transposase</fullName>
    </submittedName>
</protein>
<evidence type="ECO:0000259" key="2">
    <source>
        <dbReference type="Pfam" id="PF01548"/>
    </source>
</evidence>
<dbReference type="GO" id="GO:0006313">
    <property type="term" value="P:DNA transposition"/>
    <property type="evidence" value="ECO:0007669"/>
    <property type="project" value="InterPro"/>
</dbReference>
<dbReference type="AlphaFoldDB" id="A0A1W1ZAM6"/>
<evidence type="ECO:0000259" key="3">
    <source>
        <dbReference type="Pfam" id="PF02371"/>
    </source>
</evidence>
<feature type="compositionally biased region" description="Basic and acidic residues" evidence="1">
    <location>
        <begin position="358"/>
        <end position="375"/>
    </location>
</feature>
<dbReference type="EMBL" id="FWXN01000003">
    <property type="protein sequence ID" value="SMC45271.1"/>
    <property type="molecule type" value="Genomic_DNA"/>
</dbReference>
<accession>A0A1W1ZAM6</accession>
<sequence length="375" mass="40302">MTTIASDSSRDQIEIAAGVDTHQDTHTVAAVDAAGRLLGHSTFPATGAGYHALLAWLHDLGVVLVVGIEGTGAYGAGLARYLSSQGIEMVEVDRPDRRTRRSAGKSDPIDAEAAARAALAQVRTGTPKAREGKVEALRNLRVARRSAVDQRADCQRRIKTLIVTAPEELRARLRVLSDRELLTTCAALRPDTERVSDPEQATKVALRNLARRHAALVADIAELDALIEPLVAAINPDLLQLNGVGADTAGQLLVTAGENADRLRSEGAFAMLCGVAPIPASSGKIHRHRLNRGPLTRLAQRHRLGLHQPRPNQMPTSCGVSTSSRPGCGTNRSFPFEGSHHHSNYLRRDLNTTPLLARNDHGPRNSSDRGVARTM</sequence>
<gene>
    <name evidence="4" type="ORF">SAMN06296429_103251</name>
</gene>
<dbReference type="InterPro" id="IPR002525">
    <property type="entry name" value="Transp_IS110-like_N"/>
</dbReference>
<feature type="domain" description="Transposase IS110-like N-terminal" evidence="2">
    <location>
        <begin position="17"/>
        <end position="161"/>
    </location>
</feature>
<name>A0A1W1ZAM6_9MICO</name>
<dbReference type="Pfam" id="PF01548">
    <property type="entry name" value="DEDD_Tnp_IS110"/>
    <property type="match status" value="1"/>
</dbReference>
<evidence type="ECO:0000313" key="4">
    <source>
        <dbReference type="EMBL" id="SMC45271.1"/>
    </source>
</evidence>
<feature type="region of interest" description="Disordered" evidence="1">
    <location>
        <begin position="307"/>
        <end position="375"/>
    </location>
</feature>
<dbReference type="PANTHER" id="PTHR33055">
    <property type="entry name" value="TRANSPOSASE FOR INSERTION SEQUENCE ELEMENT IS1111A"/>
    <property type="match status" value="1"/>
</dbReference>
<evidence type="ECO:0000313" key="5">
    <source>
        <dbReference type="Proteomes" id="UP000192634"/>
    </source>
</evidence>
<dbReference type="Pfam" id="PF02371">
    <property type="entry name" value="Transposase_20"/>
    <property type="match status" value="1"/>
</dbReference>
<reference evidence="4 5" key="1">
    <citation type="submission" date="2017-04" db="EMBL/GenBank/DDBJ databases">
        <authorList>
            <person name="Afonso C.L."/>
            <person name="Miller P.J."/>
            <person name="Scott M.A."/>
            <person name="Spackman E."/>
            <person name="Goraichik I."/>
            <person name="Dimitrov K.M."/>
            <person name="Suarez D.L."/>
            <person name="Swayne D.E."/>
        </authorList>
    </citation>
    <scope>NUCLEOTIDE SEQUENCE [LARGE SCALE GENOMIC DNA]</scope>
    <source>
        <strain evidence="4 5">CGMCC 1.12511</strain>
    </source>
</reference>
<dbReference type="RefSeq" id="WP_143445431.1">
    <property type="nucleotide sequence ID" value="NZ_FWXN01000003.1"/>
</dbReference>
<dbReference type="Proteomes" id="UP000192634">
    <property type="component" value="Unassembled WGS sequence"/>
</dbReference>
<dbReference type="InterPro" id="IPR003346">
    <property type="entry name" value="Transposase_20"/>
</dbReference>
<organism evidence="4 5">
    <name type="scientific">Janibacter indicus</name>
    <dbReference type="NCBI Taxonomy" id="857417"/>
    <lineage>
        <taxon>Bacteria</taxon>
        <taxon>Bacillati</taxon>
        <taxon>Actinomycetota</taxon>
        <taxon>Actinomycetes</taxon>
        <taxon>Micrococcales</taxon>
        <taxon>Intrasporangiaceae</taxon>
        <taxon>Janibacter</taxon>
    </lineage>
</organism>
<proteinExistence type="predicted"/>
<dbReference type="GO" id="GO:0003677">
    <property type="term" value="F:DNA binding"/>
    <property type="evidence" value="ECO:0007669"/>
    <property type="project" value="InterPro"/>
</dbReference>